<dbReference type="GO" id="GO:0000139">
    <property type="term" value="C:Golgi membrane"/>
    <property type="evidence" value="ECO:0007669"/>
    <property type="project" value="UniProtKB-SubCell"/>
</dbReference>
<name>A0AAD5AI02_SILAS</name>
<comment type="similarity">
    <text evidence="2">Belongs to the sphingomyelin synthase family.</text>
</comment>
<evidence type="ECO:0000256" key="8">
    <source>
        <dbReference type="ARBA" id="ARBA00022989"/>
    </source>
</evidence>
<dbReference type="InterPro" id="IPR025749">
    <property type="entry name" value="Sphingomyelin_synth-like_dom"/>
</dbReference>
<dbReference type="GO" id="GO:0006915">
    <property type="term" value="P:apoptotic process"/>
    <property type="evidence" value="ECO:0007669"/>
    <property type="project" value="UniProtKB-KW"/>
</dbReference>
<evidence type="ECO:0000256" key="12">
    <source>
        <dbReference type="ARBA" id="ARBA00038996"/>
    </source>
</evidence>
<dbReference type="EC" id="2.7.8.27" evidence="12"/>
<dbReference type="GO" id="GO:0047493">
    <property type="term" value="F:ceramide cholinephosphotransferase activity"/>
    <property type="evidence" value="ECO:0007669"/>
    <property type="project" value="TreeGrafter"/>
</dbReference>
<protein>
    <recommendedName>
        <fullName evidence="13">Phosphatidylcholine:ceramide cholinephosphotransferase 1</fullName>
        <ecNumber evidence="12">2.7.8.27</ecNumber>
    </recommendedName>
    <alternativeName>
        <fullName evidence="14">Sphingomyelin synthase 1</fullName>
    </alternativeName>
</protein>
<evidence type="ECO:0000256" key="16">
    <source>
        <dbReference type="SAM" id="Phobius"/>
    </source>
</evidence>
<keyword evidence="10" id="KW-0443">Lipid metabolism</keyword>
<comment type="caution">
    <text evidence="18">The sequence shown here is derived from an EMBL/GenBank/DDBJ whole genome shotgun (WGS) entry which is preliminary data.</text>
</comment>
<feature type="transmembrane region" description="Helical" evidence="16">
    <location>
        <begin position="139"/>
        <end position="161"/>
    </location>
</feature>
<comment type="subcellular location">
    <subcellularLocation>
        <location evidence="1">Golgi apparatus membrane</location>
        <topology evidence="1">Multi-pass membrane protein</topology>
    </subcellularLocation>
</comment>
<feature type="transmembrane region" description="Helical" evidence="16">
    <location>
        <begin position="216"/>
        <end position="234"/>
    </location>
</feature>
<dbReference type="InterPro" id="IPR001660">
    <property type="entry name" value="SAM"/>
</dbReference>
<feature type="domain" description="SAM" evidence="17">
    <location>
        <begin position="16"/>
        <end position="79"/>
    </location>
</feature>
<feature type="transmembrane region" description="Helical" evidence="16">
    <location>
        <begin position="181"/>
        <end position="204"/>
    </location>
</feature>
<dbReference type="Pfam" id="PF14360">
    <property type="entry name" value="PAP2_C"/>
    <property type="match status" value="1"/>
</dbReference>
<evidence type="ECO:0000256" key="4">
    <source>
        <dbReference type="ARBA" id="ARBA00022692"/>
    </source>
</evidence>
<feature type="transmembrane region" description="Helical" evidence="16">
    <location>
        <begin position="332"/>
        <end position="351"/>
    </location>
</feature>
<evidence type="ECO:0000256" key="13">
    <source>
        <dbReference type="ARBA" id="ARBA00039805"/>
    </source>
</evidence>
<keyword evidence="11 16" id="KW-0472">Membrane</keyword>
<evidence type="ECO:0000256" key="5">
    <source>
        <dbReference type="ARBA" id="ARBA00022703"/>
    </source>
</evidence>
<keyword evidence="5" id="KW-0053">Apoptosis</keyword>
<feature type="non-terminal residue" evidence="18">
    <location>
        <position position="418"/>
    </location>
</feature>
<evidence type="ECO:0000256" key="14">
    <source>
        <dbReference type="ARBA" id="ARBA00042067"/>
    </source>
</evidence>
<dbReference type="GO" id="GO:0006686">
    <property type="term" value="P:sphingomyelin biosynthetic process"/>
    <property type="evidence" value="ECO:0007669"/>
    <property type="project" value="TreeGrafter"/>
</dbReference>
<evidence type="ECO:0000256" key="2">
    <source>
        <dbReference type="ARBA" id="ARBA00005441"/>
    </source>
</evidence>
<evidence type="ECO:0000256" key="3">
    <source>
        <dbReference type="ARBA" id="ARBA00022679"/>
    </source>
</evidence>
<dbReference type="EMBL" id="MU551730">
    <property type="protein sequence ID" value="KAI5616425.1"/>
    <property type="molecule type" value="Genomic_DNA"/>
</dbReference>
<keyword evidence="6" id="KW-0418">Kinase</keyword>
<evidence type="ECO:0000256" key="9">
    <source>
        <dbReference type="ARBA" id="ARBA00023034"/>
    </source>
</evidence>
<dbReference type="Gene3D" id="1.10.150.50">
    <property type="entry name" value="Transcription Factor, Ets-1"/>
    <property type="match status" value="1"/>
</dbReference>
<dbReference type="GO" id="GO:0005886">
    <property type="term" value="C:plasma membrane"/>
    <property type="evidence" value="ECO:0007669"/>
    <property type="project" value="TreeGrafter"/>
</dbReference>
<evidence type="ECO:0000256" key="6">
    <source>
        <dbReference type="ARBA" id="ARBA00022777"/>
    </source>
</evidence>
<dbReference type="PROSITE" id="PS50105">
    <property type="entry name" value="SAM_DOMAIN"/>
    <property type="match status" value="1"/>
</dbReference>
<dbReference type="InterPro" id="IPR013761">
    <property type="entry name" value="SAM/pointed_sf"/>
</dbReference>
<keyword evidence="7" id="KW-0746">Sphingolipid metabolism</keyword>
<proteinExistence type="inferred from homology"/>
<sequence length="418" mass="48039">LTRPFSELAMKEVGHWSAAEVSDWLAEEGMPEYADALRNVDGVGLLQLSEADFQREPLCLVAGDNGRSFLERLETLCIANHMGNHGNNRHINGHVGNGKVHKGAVKNGFRSEAVQIHIPLPSENECTAFPTEWHKTGVAFAYALCCFFTTSVVISIVHERVPSKEESPPLPDKFFDLFDRVQWAFSICEINGMLLVAVWLVHWLHLKHRSIIGRRFFFIVGTLYLYRCVTMYITTLPVPGMHFKCAPKLFGDWEAQVRRIMKMISGGGLSITGSHSLCGDYLYSGHTVMLTLTYLFIKEYSSRRWWLYHWVCLGLSVTGIFCILLAHDHYTVDVVVAYFITTRLFWWYHALANQQCLKQDTDSQTNAFSRVWWFRLFSYFERNVQGVVPRHYQKLFPWLSLPWRPSLGGRLKYTAVDS</sequence>
<evidence type="ECO:0000256" key="11">
    <source>
        <dbReference type="ARBA" id="ARBA00023136"/>
    </source>
</evidence>
<keyword evidence="9" id="KW-0333">Golgi apparatus</keyword>
<dbReference type="PANTHER" id="PTHR21290">
    <property type="entry name" value="SPHINGOMYELIN SYNTHETASE"/>
    <property type="match status" value="1"/>
</dbReference>
<dbReference type="GO" id="GO:0046513">
    <property type="term" value="P:ceramide biosynthetic process"/>
    <property type="evidence" value="ECO:0007669"/>
    <property type="project" value="TreeGrafter"/>
</dbReference>
<evidence type="ECO:0000259" key="17">
    <source>
        <dbReference type="PROSITE" id="PS50105"/>
    </source>
</evidence>
<dbReference type="AlphaFoldDB" id="A0AAD5AI02"/>
<keyword evidence="19" id="KW-1185">Reference proteome</keyword>
<feature type="non-terminal residue" evidence="18">
    <location>
        <position position="1"/>
    </location>
</feature>
<reference evidence="18" key="1">
    <citation type="submission" date="2018-07" db="EMBL/GenBank/DDBJ databases">
        <title>Comparative genomics of catfishes provides insights into carnivory and benthic adaptation.</title>
        <authorList>
            <person name="Zhang Y."/>
            <person name="Wang D."/>
            <person name="Peng Z."/>
            <person name="Zheng S."/>
            <person name="Shao F."/>
            <person name="Tao W."/>
        </authorList>
    </citation>
    <scope>NUCLEOTIDE SEQUENCE</scope>
    <source>
        <strain evidence="18">Chongqing</strain>
    </source>
</reference>
<feature type="transmembrane region" description="Helical" evidence="16">
    <location>
        <begin position="306"/>
        <end position="326"/>
    </location>
</feature>
<dbReference type="SUPFAM" id="SSF47769">
    <property type="entry name" value="SAM/Pointed domain"/>
    <property type="match status" value="1"/>
</dbReference>
<dbReference type="InterPro" id="IPR045221">
    <property type="entry name" value="Sphingomyelin_synth-like"/>
</dbReference>
<evidence type="ECO:0000256" key="1">
    <source>
        <dbReference type="ARBA" id="ARBA00004653"/>
    </source>
</evidence>
<dbReference type="GO" id="GO:0033188">
    <property type="term" value="F:sphingomyelin synthase activity"/>
    <property type="evidence" value="ECO:0007669"/>
    <property type="project" value="UniProtKB-EC"/>
</dbReference>
<evidence type="ECO:0000313" key="18">
    <source>
        <dbReference type="EMBL" id="KAI5616425.1"/>
    </source>
</evidence>
<dbReference type="GO" id="GO:0005789">
    <property type="term" value="C:endoplasmic reticulum membrane"/>
    <property type="evidence" value="ECO:0007669"/>
    <property type="project" value="TreeGrafter"/>
</dbReference>
<keyword evidence="4 16" id="KW-0812">Transmembrane</keyword>
<dbReference type="PANTHER" id="PTHR21290:SF28">
    <property type="entry name" value="PHOSPHATIDYLCHOLINE:CERAMIDE CHOLINEPHOSPHOTRANSFERASE 1"/>
    <property type="match status" value="1"/>
</dbReference>
<dbReference type="GO" id="GO:0016301">
    <property type="term" value="F:kinase activity"/>
    <property type="evidence" value="ECO:0007669"/>
    <property type="project" value="UniProtKB-KW"/>
</dbReference>
<gene>
    <name evidence="18" type="ORF">C0J50_24027</name>
</gene>
<accession>A0AAD5AI02</accession>
<keyword evidence="8 16" id="KW-1133">Transmembrane helix</keyword>
<evidence type="ECO:0000256" key="7">
    <source>
        <dbReference type="ARBA" id="ARBA00022919"/>
    </source>
</evidence>
<evidence type="ECO:0000313" key="19">
    <source>
        <dbReference type="Proteomes" id="UP001205998"/>
    </source>
</evidence>
<feature type="transmembrane region" description="Helical" evidence="16">
    <location>
        <begin position="281"/>
        <end position="297"/>
    </location>
</feature>
<evidence type="ECO:0000256" key="10">
    <source>
        <dbReference type="ARBA" id="ARBA00023098"/>
    </source>
</evidence>
<evidence type="ECO:0000256" key="15">
    <source>
        <dbReference type="ARBA" id="ARBA00049904"/>
    </source>
</evidence>
<comment type="catalytic activity">
    <reaction evidence="15">
        <text>an N-acylsphing-4-enine + a 1,2-diacyl-sn-glycero-3-phosphoethanolamine = an N-acylsphing-4-enine 1-phosphoethanolamine + a 1,2-diacyl-sn-glycerol</text>
        <dbReference type="Rhea" id="RHEA:36079"/>
        <dbReference type="ChEBI" id="CHEBI:17815"/>
        <dbReference type="ChEBI" id="CHEBI:52639"/>
        <dbReference type="ChEBI" id="CHEBI:64612"/>
        <dbReference type="ChEBI" id="CHEBI:73203"/>
    </reaction>
    <physiologicalReaction direction="left-to-right" evidence="15">
        <dbReference type="Rhea" id="RHEA:36080"/>
    </physiologicalReaction>
</comment>
<organism evidence="18 19">
    <name type="scientific">Silurus asotus</name>
    <name type="common">Amur catfish</name>
    <name type="synonym">Parasilurus asotus</name>
    <dbReference type="NCBI Taxonomy" id="30991"/>
    <lineage>
        <taxon>Eukaryota</taxon>
        <taxon>Metazoa</taxon>
        <taxon>Chordata</taxon>
        <taxon>Craniata</taxon>
        <taxon>Vertebrata</taxon>
        <taxon>Euteleostomi</taxon>
        <taxon>Actinopterygii</taxon>
        <taxon>Neopterygii</taxon>
        <taxon>Teleostei</taxon>
        <taxon>Ostariophysi</taxon>
        <taxon>Siluriformes</taxon>
        <taxon>Siluridae</taxon>
        <taxon>Silurus</taxon>
    </lineage>
</organism>
<dbReference type="Proteomes" id="UP001205998">
    <property type="component" value="Unassembled WGS sequence"/>
</dbReference>
<keyword evidence="3" id="KW-0808">Transferase</keyword>